<evidence type="ECO:0008006" key="3">
    <source>
        <dbReference type="Google" id="ProtNLM"/>
    </source>
</evidence>
<evidence type="ECO:0000313" key="1">
    <source>
        <dbReference type="EMBL" id="GAA3715019.1"/>
    </source>
</evidence>
<dbReference type="Gene3D" id="1.20.120.450">
    <property type="entry name" value="dinb family like domain"/>
    <property type="match status" value="1"/>
</dbReference>
<keyword evidence="2" id="KW-1185">Reference proteome</keyword>
<dbReference type="Proteomes" id="UP001500051">
    <property type="component" value="Unassembled WGS sequence"/>
</dbReference>
<accession>A0ABP7E6X9</accession>
<dbReference type="SUPFAM" id="SSF109854">
    <property type="entry name" value="DinB/YfiT-like putative metalloenzymes"/>
    <property type="match status" value="1"/>
</dbReference>
<dbReference type="InterPro" id="IPR027417">
    <property type="entry name" value="P-loop_NTPase"/>
</dbReference>
<dbReference type="EMBL" id="BAAAYX010000020">
    <property type="protein sequence ID" value="GAA3715019.1"/>
    <property type="molecule type" value="Genomic_DNA"/>
</dbReference>
<protein>
    <recommendedName>
        <fullName evidence="3">Adenylyl-sulfate kinase</fullName>
    </recommendedName>
</protein>
<dbReference type="InterPro" id="IPR034660">
    <property type="entry name" value="DinB/YfiT-like"/>
</dbReference>
<dbReference type="Pfam" id="PF04978">
    <property type="entry name" value="MST"/>
    <property type="match status" value="1"/>
</dbReference>
<gene>
    <name evidence="1" type="ORF">GCM10022204_37890</name>
</gene>
<reference evidence="2" key="1">
    <citation type="journal article" date="2019" name="Int. J. Syst. Evol. Microbiol.">
        <title>The Global Catalogue of Microorganisms (GCM) 10K type strain sequencing project: providing services to taxonomists for standard genome sequencing and annotation.</title>
        <authorList>
            <consortium name="The Broad Institute Genomics Platform"/>
            <consortium name="The Broad Institute Genome Sequencing Center for Infectious Disease"/>
            <person name="Wu L."/>
            <person name="Ma J."/>
        </authorList>
    </citation>
    <scope>NUCLEOTIDE SEQUENCE [LARGE SCALE GENOMIC DNA]</scope>
    <source>
        <strain evidence="2">JCM 16548</strain>
    </source>
</reference>
<dbReference type="SUPFAM" id="SSF52540">
    <property type="entry name" value="P-loop containing nucleoside triphosphate hydrolases"/>
    <property type="match status" value="1"/>
</dbReference>
<name>A0ABP7E6X9_9ACTN</name>
<dbReference type="Gene3D" id="3.40.50.300">
    <property type="entry name" value="P-loop containing nucleotide triphosphate hydrolases"/>
    <property type="match status" value="1"/>
</dbReference>
<comment type="caution">
    <text evidence="1">The sequence shown here is derived from an EMBL/GenBank/DDBJ whole genome shotgun (WGS) entry which is preliminary data.</text>
</comment>
<evidence type="ECO:0000313" key="2">
    <source>
        <dbReference type="Proteomes" id="UP001500051"/>
    </source>
</evidence>
<organism evidence="1 2">
    <name type="scientific">Microlunatus aurantiacus</name>
    <dbReference type="NCBI Taxonomy" id="446786"/>
    <lineage>
        <taxon>Bacteria</taxon>
        <taxon>Bacillati</taxon>
        <taxon>Actinomycetota</taxon>
        <taxon>Actinomycetes</taxon>
        <taxon>Propionibacteriales</taxon>
        <taxon>Propionibacteriaceae</taxon>
        <taxon>Microlunatus</taxon>
    </lineage>
</organism>
<dbReference type="InterPro" id="IPR007061">
    <property type="entry name" value="MST-like"/>
</dbReference>
<sequence>MPSLTTVLGLVKHATFLQVVWYGEAVTGTPRTELGQPDTVDDSFALGPSDTIASVLADYDRAGAVAREVEAAYAADHVVSGHRLGPMTLRWIQLQVLRELAQHNGHADILREQLLAAREPRPAGGAPGSRLLMITGPIAAGKSTLAAEVCRLLRASGRSVALTDLDTVAEMALPTLPSWDQAHAIHAQLVGAWCATDIDVVVDEGTSTPEEVRQVRDRLPAGIPIFHVVLIADYDASLTRALGDPGRGLSKDPDFLRADHDAYARHLPDLPGSWRLEVEGRMPADLAAEVLQRFGA</sequence>
<proteinExistence type="predicted"/>